<dbReference type="InterPro" id="IPR029063">
    <property type="entry name" value="SAM-dependent_MTases_sf"/>
</dbReference>
<dbReference type="Gene3D" id="3.40.50.150">
    <property type="entry name" value="Vaccinia Virus protein VP39"/>
    <property type="match status" value="1"/>
</dbReference>
<dbReference type="Proteomes" id="UP001431209">
    <property type="component" value="Unassembled WGS sequence"/>
</dbReference>
<name>A0AAW2Z3C4_9EUKA</name>
<dbReference type="AlphaFoldDB" id="A0AAW2Z3C4"/>
<organism evidence="2 3">
    <name type="scientific">Acrasis kona</name>
    <dbReference type="NCBI Taxonomy" id="1008807"/>
    <lineage>
        <taxon>Eukaryota</taxon>
        <taxon>Discoba</taxon>
        <taxon>Heterolobosea</taxon>
        <taxon>Tetramitia</taxon>
        <taxon>Eutetramitia</taxon>
        <taxon>Acrasidae</taxon>
        <taxon>Acrasis</taxon>
    </lineage>
</organism>
<dbReference type="Pfam" id="PF01564">
    <property type="entry name" value="Spermine_synth"/>
    <property type="match status" value="1"/>
</dbReference>
<comment type="caution">
    <text evidence="2">The sequence shown here is derived from an EMBL/GenBank/DDBJ whole genome shotgun (WGS) entry which is preliminary data.</text>
</comment>
<gene>
    <name evidence="2" type="ORF">AKO1_004972</name>
</gene>
<evidence type="ECO:0000313" key="3">
    <source>
        <dbReference type="Proteomes" id="UP001431209"/>
    </source>
</evidence>
<evidence type="ECO:0000313" key="2">
    <source>
        <dbReference type="EMBL" id="KAL0484308.1"/>
    </source>
</evidence>
<dbReference type="NCBIfam" id="NF037959">
    <property type="entry name" value="MFS_SpdSyn"/>
    <property type="match status" value="1"/>
</dbReference>
<keyword evidence="3" id="KW-1185">Reference proteome</keyword>
<proteinExistence type="predicted"/>
<dbReference type="GO" id="GO:0006596">
    <property type="term" value="P:polyamine biosynthetic process"/>
    <property type="evidence" value="ECO:0007669"/>
    <property type="project" value="UniProtKB-KW"/>
</dbReference>
<feature type="non-terminal residue" evidence="2">
    <location>
        <position position="339"/>
    </location>
</feature>
<keyword evidence="1" id="KW-0620">Polyamine biosynthesis</keyword>
<dbReference type="PANTHER" id="PTHR43317:SF1">
    <property type="entry name" value="THERMOSPERMINE SYNTHASE ACAULIS5"/>
    <property type="match status" value="1"/>
</dbReference>
<protein>
    <submittedName>
        <fullName evidence="2">SpeE</fullName>
    </submittedName>
</protein>
<dbReference type="SUPFAM" id="SSF53335">
    <property type="entry name" value="S-adenosyl-L-methionine-dependent methyltransferases"/>
    <property type="match status" value="1"/>
</dbReference>
<reference evidence="2 3" key="1">
    <citation type="submission" date="2024-03" db="EMBL/GenBank/DDBJ databases">
        <title>The Acrasis kona genome and developmental transcriptomes reveal deep origins of eukaryotic multicellular pathways.</title>
        <authorList>
            <person name="Sheikh S."/>
            <person name="Fu C.-J."/>
            <person name="Brown M.W."/>
            <person name="Baldauf S.L."/>
        </authorList>
    </citation>
    <scope>NUCLEOTIDE SEQUENCE [LARGE SCALE GENOMIC DNA]</scope>
    <source>
        <strain evidence="2 3">ATCC MYA-3509</strain>
    </source>
</reference>
<sequence length="339" mass="38683">MEVPVCTTVYEDSCYEYKYEVICADYDLYRFHYMFPVPYCGVPPFFEPLVRNLTFNLIEVDTTSTFTSKISIVERDTILYSNVTQRWRQMAFGDVEIEGGAIQGKRMLQSPSSQIFSKGKRFTYSNVMIAASITNLRTSRKQANIEPNQTTSVLIGGMGVGALPIFFHDYFPDYKVDVIEIDPSVIRMAEKHFGYNASKSRLTKTQDVKQFLEETTNKYDIIMIDAFNEDGAPPGLFDQHFSDVLHHRLLDSGVLVVNTFLYKNANEPTEVWNLFRSNWSEVDVLSSLENSGNKIVVCQKKHVDTNSVLDSAREVDNEQVEDYGFSAYNIMSYGLSNAE</sequence>
<dbReference type="PANTHER" id="PTHR43317">
    <property type="entry name" value="THERMOSPERMINE SYNTHASE ACAULIS5"/>
    <property type="match status" value="1"/>
</dbReference>
<accession>A0AAW2Z3C4</accession>
<evidence type="ECO:0000256" key="1">
    <source>
        <dbReference type="ARBA" id="ARBA00023115"/>
    </source>
</evidence>
<dbReference type="EMBL" id="JAOPGA020001034">
    <property type="protein sequence ID" value="KAL0484308.1"/>
    <property type="molecule type" value="Genomic_DNA"/>
</dbReference>